<organism evidence="1 2">
    <name type="scientific">Methylorubrum zatmanii</name>
    <dbReference type="NCBI Taxonomy" id="29429"/>
    <lineage>
        <taxon>Bacteria</taxon>
        <taxon>Pseudomonadati</taxon>
        <taxon>Pseudomonadota</taxon>
        <taxon>Alphaproteobacteria</taxon>
        <taxon>Hyphomicrobiales</taxon>
        <taxon>Methylobacteriaceae</taxon>
        <taxon>Methylorubrum</taxon>
    </lineage>
</organism>
<evidence type="ECO:0000313" key="2">
    <source>
        <dbReference type="Proteomes" id="UP001596237"/>
    </source>
</evidence>
<reference evidence="2" key="1">
    <citation type="journal article" date="2019" name="Int. J. Syst. Evol. Microbiol.">
        <title>The Global Catalogue of Microorganisms (GCM) 10K type strain sequencing project: providing services to taxonomists for standard genome sequencing and annotation.</title>
        <authorList>
            <consortium name="The Broad Institute Genomics Platform"/>
            <consortium name="The Broad Institute Genome Sequencing Center for Infectious Disease"/>
            <person name="Wu L."/>
            <person name="Ma J."/>
        </authorList>
    </citation>
    <scope>NUCLEOTIDE SEQUENCE [LARGE SCALE GENOMIC DNA]</scope>
    <source>
        <strain evidence="2">CCUG 36916</strain>
    </source>
</reference>
<keyword evidence="2" id="KW-1185">Reference proteome</keyword>
<dbReference type="EMBL" id="JBHSTT010000060">
    <property type="protein sequence ID" value="MFC6391180.1"/>
    <property type="molecule type" value="Genomic_DNA"/>
</dbReference>
<comment type="caution">
    <text evidence="1">The sequence shown here is derived from an EMBL/GenBank/DDBJ whole genome shotgun (WGS) entry which is preliminary data.</text>
</comment>
<dbReference type="Proteomes" id="UP001596237">
    <property type="component" value="Unassembled WGS sequence"/>
</dbReference>
<evidence type="ECO:0000313" key="1">
    <source>
        <dbReference type="EMBL" id="MFC6391180.1"/>
    </source>
</evidence>
<name>A0ABW1WVJ9_9HYPH</name>
<dbReference type="RefSeq" id="WP_192282318.1">
    <property type="nucleotide sequence ID" value="NZ_JBHSTT010000060.1"/>
</dbReference>
<proteinExistence type="predicted"/>
<protein>
    <submittedName>
        <fullName evidence="1">Uncharacterized protein</fullName>
    </submittedName>
</protein>
<gene>
    <name evidence="1" type="ORF">ACFQDP_17845</name>
</gene>
<sequence length="76" mass="8218">MTSAPLRDLDGLRRSVGRGLIALLWLHVPFNAGVACAVGNPIVPQVILGLILAVAATATRRLHGDGLRRASPWRWR</sequence>
<accession>A0ABW1WVJ9</accession>